<reference evidence="3" key="1">
    <citation type="journal article" date="2013" name="Nat. Genet.">
        <title>The duck genome and transcriptome provide insight into an avian influenza virus reservoir species.</title>
        <authorList>
            <person name="Huang Y."/>
            <person name="Li Y."/>
            <person name="Burt D.W."/>
            <person name="Chen H."/>
            <person name="Zhang Y."/>
            <person name="Qian W."/>
            <person name="Kim H."/>
            <person name="Gan S."/>
            <person name="Zhao Y."/>
            <person name="Li J."/>
            <person name="Yi K."/>
            <person name="Feng H."/>
            <person name="Zhu P."/>
            <person name="Li B."/>
            <person name="Liu Q."/>
            <person name="Fairley S."/>
            <person name="Magor K.E."/>
            <person name="Du Z."/>
            <person name="Hu X."/>
            <person name="Goodman L."/>
            <person name="Tafer H."/>
            <person name="Vignal A."/>
            <person name="Lee T."/>
            <person name="Kim K.W."/>
            <person name="Sheng Z."/>
            <person name="An Y."/>
            <person name="Searle S."/>
            <person name="Herrero J."/>
            <person name="Groenen M.A."/>
            <person name="Crooijmans R.P."/>
            <person name="Faraut T."/>
            <person name="Cai Q."/>
            <person name="Webster R.G."/>
            <person name="Aldridge J.R."/>
            <person name="Warren W.C."/>
            <person name="Bartschat S."/>
            <person name="Kehr S."/>
            <person name="Marz M."/>
            <person name="Stadler P.F."/>
            <person name="Smith J."/>
            <person name="Kraus R.H."/>
            <person name="Zhao Y."/>
            <person name="Ren L."/>
            <person name="Fei J."/>
            <person name="Morisson M."/>
            <person name="Kaiser P."/>
            <person name="Griffin D.K."/>
            <person name="Rao M."/>
            <person name="Pitel F."/>
            <person name="Wang J."/>
            <person name="Li N."/>
        </authorList>
    </citation>
    <scope>NUCLEOTIDE SEQUENCE [LARGE SCALE GENOMIC DNA]</scope>
</reference>
<feature type="region of interest" description="Disordered" evidence="1">
    <location>
        <begin position="30"/>
        <end position="50"/>
    </location>
</feature>
<accession>R0LTJ2</accession>
<evidence type="ECO:0000256" key="1">
    <source>
        <dbReference type="SAM" id="MobiDB-lite"/>
    </source>
</evidence>
<name>R0LTJ2_ANAPL</name>
<sequence>MIKSSLSWRMNQKGVCGFACPMAGYNNQPEAAGKPQQQMTSGEEEGHQASAYHQQQELQFCDSVAHTWGCLYAMCADSISATCDSSSQFCAFGAPADSGTLNASLALCCTKANELFGDSINTSASDSRDFMDFVGSSV</sequence>
<keyword evidence="3" id="KW-1185">Reference proteome</keyword>
<evidence type="ECO:0000313" key="3">
    <source>
        <dbReference type="Proteomes" id="UP000296049"/>
    </source>
</evidence>
<organism evidence="2 3">
    <name type="scientific">Anas platyrhynchos</name>
    <name type="common">Mallard</name>
    <name type="synonym">Anas boschas</name>
    <dbReference type="NCBI Taxonomy" id="8839"/>
    <lineage>
        <taxon>Eukaryota</taxon>
        <taxon>Metazoa</taxon>
        <taxon>Chordata</taxon>
        <taxon>Craniata</taxon>
        <taxon>Vertebrata</taxon>
        <taxon>Euteleostomi</taxon>
        <taxon>Archelosauria</taxon>
        <taxon>Archosauria</taxon>
        <taxon>Dinosauria</taxon>
        <taxon>Saurischia</taxon>
        <taxon>Theropoda</taxon>
        <taxon>Coelurosauria</taxon>
        <taxon>Aves</taxon>
        <taxon>Neognathae</taxon>
        <taxon>Galloanserae</taxon>
        <taxon>Anseriformes</taxon>
        <taxon>Anatidae</taxon>
        <taxon>Anatinae</taxon>
        <taxon>Anas</taxon>
    </lineage>
</organism>
<gene>
    <name evidence="2" type="ORF">Anapl_08055</name>
</gene>
<proteinExistence type="predicted"/>
<evidence type="ECO:0000313" key="2">
    <source>
        <dbReference type="EMBL" id="EOB09119.1"/>
    </source>
</evidence>
<feature type="compositionally biased region" description="Polar residues" evidence="1">
    <location>
        <begin position="30"/>
        <end position="41"/>
    </location>
</feature>
<dbReference type="AlphaFoldDB" id="R0LTJ2"/>
<protein>
    <submittedName>
        <fullName evidence="2">Uncharacterized protein</fullName>
    </submittedName>
</protein>
<dbReference type="EMBL" id="KB742389">
    <property type="protein sequence ID" value="EOB09119.1"/>
    <property type="molecule type" value="Genomic_DNA"/>
</dbReference>
<dbReference type="Proteomes" id="UP000296049">
    <property type="component" value="Unassembled WGS sequence"/>
</dbReference>